<dbReference type="PANTHER" id="PTHR23168">
    <property type="entry name" value="MITOTIC SPINDLE ASSEMBLY CHECKPOINT PROTEIN MAD1 MITOTIC ARREST DEFICIENT-LIKE PROTEIN 1"/>
    <property type="match status" value="1"/>
</dbReference>
<dbReference type="eggNOG" id="KOG4593">
    <property type="taxonomic scope" value="Eukaryota"/>
</dbReference>
<dbReference type="STRING" id="1076935.U4KY63"/>
<dbReference type="EMBL" id="HF935207">
    <property type="protein sequence ID" value="CCX04524.1"/>
    <property type="molecule type" value="Genomic_DNA"/>
</dbReference>
<dbReference type="GO" id="GO:0051315">
    <property type="term" value="P:attachment of mitotic spindle microtubules to kinetochore"/>
    <property type="evidence" value="ECO:0007669"/>
    <property type="project" value="TreeGrafter"/>
</dbReference>
<keyword evidence="5" id="KW-0498">Mitosis</keyword>
<dbReference type="Gene3D" id="6.10.250.90">
    <property type="match status" value="1"/>
</dbReference>
<evidence type="ECO:0000256" key="6">
    <source>
        <dbReference type="ARBA" id="ARBA00023242"/>
    </source>
</evidence>
<dbReference type="Pfam" id="PF05557">
    <property type="entry name" value="MAD"/>
    <property type="match status" value="1"/>
</dbReference>
<evidence type="ECO:0000313" key="10">
    <source>
        <dbReference type="Proteomes" id="UP000018144"/>
    </source>
</evidence>
<dbReference type="PANTHER" id="PTHR23168:SF0">
    <property type="entry name" value="MITOTIC SPINDLE ASSEMBLY CHECKPOINT PROTEIN MAD1"/>
    <property type="match status" value="1"/>
</dbReference>
<keyword evidence="4" id="KW-0132">Cell division</keyword>
<feature type="compositionally biased region" description="Low complexity" evidence="8">
    <location>
        <begin position="50"/>
        <end position="86"/>
    </location>
</feature>
<organism evidence="9 10">
    <name type="scientific">Pyronema omphalodes (strain CBS 100304)</name>
    <name type="common">Pyronema confluens</name>
    <dbReference type="NCBI Taxonomy" id="1076935"/>
    <lineage>
        <taxon>Eukaryota</taxon>
        <taxon>Fungi</taxon>
        <taxon>Dikarya</taxon>
        <taxon>Ascomycota</taxon>
        <taxon>Pezizomycotina</taxon>
        <taxon>Pezizomycetes</taxon>
        <taxon>Pezizales</taxon>
        <taxon>Pyronemataceae</taxon>
        <taxon>Pyronema</taxon>
    </lineage>
</organism>
<comment type="similarity">
    <text evidence="2">Belongs to the MAD1 family.</text>
</comment>
<accession>U4KY63</accession>
<evidence type="ECO:0000256" key="3">
    <source>
        <dbReference type="ARBA" id="ARBA00022019"/>
    </source>
</evidence>
<evidence type="ECO:0000256" key="8">
    <source>
        <dbReference type="SAM" id="MobiDB-lite"/>
    </source>
</evidence>
<feature type="region of interest" description="Disordered" evidence="8">
    <location>
        <begin position="1"/>
        <end position="97"/>
    </location>
</feature>
<sequence length="747" mass="85471">MSAPQSEPRPERRARPQIFSTPGPAIRKPFSTPGSVSNGVRKSTRLGTPTRSAASRTGSGAGSLASIASRGSPAPGASGAPTTPRTQHPPPVPMTTRKILAAARQEQQNEAIRGNLKSVTYELQTLKEERQLEKELWEREKREFEKRLEEAGKRCDLLEADKRFLFEKQKETGEKLLKLKEETGEQKVELEKQVRRLKSENDQLKDEVRDAQEEIEGEGRSGRRLRDEFQGRITLLEQNNVALKEELEAKTKMLEEVQEKLKTKDTEVEELEVEMLKVRADAADSGTAKLLKKELSEQVNHIKTLESTNRKQNAELKTLRETNRSLELVEEEKRSLEGKVKVMDELREALSTAELRISVLQDEKNAWESYFQSEGLEFDSPQSLARALVVERVEKVGLLDKVGRLGPEVIEKENMIRELELETRSLTEELVKLKEATSQDSRARARLERQKNSALSEAEFLREQLKSYQAEENIYNKAEVDEQKNARIEELESLLEQYKAEVDELKEAVAKANVPETPSKKRSWDEKDDERLGELTRRNRQLQEDLEQLQRRDTVLNKEIDALKHRIASMEGTSTRILQLKNNPTAQEQAIKVATLNALKEENAALMAQIEGREEGVKMVPYASLVNCRSEVKAVEKVVAEREKRIMRLREIYSTKALEFREAVYSLLGYKLDFMPNGKVKATHMFGNDSHCIEFDGETGTMKVANKRFQQEIKDQFNFWLPRKTIPCMLASILLEQYEKTTRAQNM</sequence>
<evidence type="ECO:0000256" key="1">
    <source>
        <dbReference type="ARBA" id="ARBA00004123"/>
    </source>
</evidence>
<feature type="compositionally biased region" description="Basic and acidic residues" evidence="8">
    <location>
        <begin position="518"/>
        <end position="532"/>
    </location>
</feature>
<evidence type="ECO:0000256" key="5">
    <source>
        <dbReference type="ARBA" id="ARBA00022776"/>
    </source>
</evidence>
<gene>
    <name evidence="9" type="ORF">PCON_02600</name>
</gene>
<dbReference type="Proteomes" id="UP000018144">
    <property type="component" value="Unassembled WGS sequence"/>
</dbReference>
<evidence type="ECO:0000256" key="2">
    <source>
        <dbReference type="ARBA" id="ARBA00008029"/>
    </source>
</evidence>
<reference evidence="9 10" key="1">
    <citation type="journal article" date="2013" name="PLoS Genet.">
        <title>The genome and development-dependent transcriptomes of Pyronema confluens: a window into fungal evolution.</title>
        <authorList>
            <person name="Traeger S."/>
            <person name="Altegoer F."/>
            <person name="Freitag M."/>
            <person name="Gabaldon T."/>
            <person name="Kempken F."/>
            <person name="Kumar A."/>
            <person name="Marcet-Houben M."/>
            <person name="Poggeler S."/>
            <person name="Stajich J.E."/>
            <person name="Nowrousian M."/>
        </authorList>
    </citation>
    <scope>NUCLEOTIDE SEQUENCE [LARGE SCALE GENOMIC DNA]</scope>
    <source>
        <strain evidence="10">CBS 100304</strain>
        <tissue evidence="9">Vegetative mycelium</tissue>
    </source>
</reference>
<dbReference type="GO" id="GO:0051301">
    <property type="term" value="P:cell division"/>
    <property type="evidence" value="ECO:0007669"/>
    <property type="project" value="UniProtKB-KW"/>
</dbReference>
<keyword evidence="7" id="KW-0131">Cell cycle</keyword>
<dbReference type="InterPro" id="IPR008672">
    <property type="entry name" value="Mad1"/>
</dbReference>
<dbReference type="OMA" id="YKLDFMP"/>
<comment type="subcellular location">
    <subcellularLocation>
        <location evidence="1">Nucleus</location>
    </subcellularLocation>
</comment>
<dbReference type="GO" id="GO:0005635">
    <property type="term" value="C:nuclear envelope"/>
    <property type="evidence" value="ECO:0007669"/>
    <property type="project" value="TreeGrafter"/>
</dbReference>
<feature type="region of interest" description="Disordered" evidence="8">
    <location>
        <begin position="201"/>
        <end position="221"/>
    </location>
</feature>
<proteinExistence type="inferred from homology"/>
<evidence type="ECO:0000313" key="9">
    <source>
        <dbReference type="EMBL" id="CCX04524.1"/>
    </source>
</evidence>
<protein>
    <recommendedName>
        <fullName evidence="3">Spindle assembly checkpoint component MAD1</fullName>
    </recommendedName>
</protein>
<dbReference type="GO" id="GO:0007094">
    <property type="term" value="P:mitotic spindle assembly checkpoint signaling"/>
    <property type="evidence" value="ECO:0007669"/>
    <property type="project" value="InterPro"/>
</dbReference>
<dbReference type="Gene3D" id="1.20.5.170">
    <property type="match status" value="1"/>
</dbReference>
<dbReference type="OrthoDB" id="331602at2759"/>
<dbReference type="Gene3D" id="3.30.457.60">
    <property type="match status" value="1"/>
</dbReference>
<evidence type="ECO:0000256" key="7">
    <source>
        <dbReference type="ARBA" id="ARBA00023306"/>
    </source>
</evidence>
<evidence type="ECO:0000256" key="4">
    <source>
        <dbReference type="ARBA" id="ARBA00022618"/>
    </source>
</evidence>
<dbReference type="AlphaFoldDB" id="U4KY63"/>
<dbReference type="GO" id="GO:0072686">
    <property type="term" value="C:mitotic spindle"/>
    <property type="evidence" value="ECO:0007669"/>
    <property type="project" value="TreeGrafter"/>
</dbReference>
<dbReference type="SUPFAM" id="SSF75704">
    <property type="entry name" value="Mitotic arrest deficient-like 1, Mad1"/>
    <property type="match status" value="1"/>
</dbReference>
<keyword evidence="10" id="KW-1185">Reference proteome</keyword>
<dbReference type="GO" id="GO:0000776">
    <property type="term" value="C:kinetochore"/>
    <property type="evidence" value="ECO:0007669"/>
    <property type="project" value="TreeGrafter"/>
</dbReference>
<feature type="region of interest" description="Disordered" evidence="8">
    <location>
        <begin position="513"/>
        <end position="532"/>
    </location>
</feature>
<keyword evidence="6" id="KW-0539">Nucleus</keyword>
<feature type="compositionally biased region" description="Polar residues" evidence="8">
    <location>
        <begin position="32"/>
        <end position="49"/>
    </location>
</feature>
<name>U4KY63_PYROM</name>